<dbReference type="InterPro" id="IPR014710">
    <property type="entry name" value="RmlC-like_jellyroll"/>
</dbReference>
<name>A0A917BDF3_9MICO</name>
<organism evidence="2 3">
    <name type="scientific">Subtercola lobariae</name>
    <dbReference type="NCBI Taxonomy" id="1588641"/>
    <lineage>
        <taxon>Bacteria</taxon>
        <taxon>Bacillati</taxon>
        <taxon>Actinomycetota</taxon>
        <taxon>Actinomycetes</taxon>
        <taxon>Micrococcales</taxon>
        <taxon>Microbacteriaceae</taxon>
        <taxon>Subtercola</taxon>
    </lineage>
</organism>
<dbReference type="Pfam" id="PF07883">
    <property type="entry name" value="Cupin_2"/>
    <property type="match status" value="1"/>
</dbReference>
<dbReference type="EMBL" id="BMGP01000006">
    <property type="protein sequence ID" value="GGF35235.1"/>
    <property type="molecule type" value="Genomic_DNA"/>
</dbReference>
<sequence>MPKIEIIDINQIPPVEVTRWDIVGSQFNRHIAGAERTGTPDVLVDVVTFPPGFVHRMHRHPHADQFLVPLTGAVFFETVPQGDEAVEIGVGQILIVPRDGWHEVSNRGDVDCQVLHFFGGAGRMEEVGFEPLVPEQQ</sequence>
<keyword evidence="3" id="KW-1185">Reference proteome</keyword>
<proteinExistence type="predicted"/>
<dbReference type="InterPro" id="IPR013096">
    <property type="entry name" value="Cupin_2"/>
</dbReference>
<evidence type="ECO:0000313" key="2">
    <source>
        <dbReference type="EMBL" id="GGF35235.1"/>
    </source>
</evidence>
<dbReference type="SUPFAM" id="SSF51182">
    <property type="entry name" value="RmlC-like cupins"/>
    <property type="match status" value="1"/>
</dbReference>
<evidence type="ECO:0000259" key="1">
    <source>
        <dbReference type="Pfam" id="PF07883"/>
    </source>
</evidence>
<feature type="domain" description="Cupin type-2" evidence="1">
    <location>
        <begin position="46"/>
        <end position="117"/>
    </location>
</feature>
<dbReference type="Gene3D" id="2.60.120.10">
    <property type="entry name" value="Jelly Rolls"/>
    <property type="match status" value="1"/>
</dbReference>
<dbReference type="InterPro" id="IPR011051">
    <property type="entry name" value="RmlC_Cupin_sf"/>
</dbReference>
<comment type="caution">
    <text evidence="2">The sequence shown here is derived from an EMBL/GenBank/DDBJ whole genome shotgun (WGS) entry which is preliminary data.</text>
</comment>
<accession>A0A917BDF3</accession>
<dbReference type="Proteomes" id="UP000598775">
    <property type="component" value="Unassembled WGS sequence"/>
</dbReference>
<evidence type="ECO:0000313" key="3">
    <source>
        <dbReference type="Proteomes" id="UP000598775"/>
    </source>
</evidence>
<gene>
    <name evidence="2" type="ORF">GCM10011399_30340</name>
</gene>
<reference evidence="2 3" key="1">
    <citation type="journal article" date="2014" name="Int. J. Syst. Evol. Microbiol.">
        <title>Complete genome sequence of Corynebacterium casei LMG S-19264T (=DSM 44701T), isolated from a smear-ripened cheese.</title>
        <authorList>
            <consortium name="US DOE Joint Genome Institute (JGI-PGF)"/>
            <person name="Walter F."/>
            <person name="Albersmeier A."/>
            <person name="Kalinowski J."/>
            <person name="Ruckert C."/>
        </authorList>
    </citation>
    <scope>NUCLEOTIDE SEQUENCE [LARGE SCALE GENOMIC DNA]</scope>
    <source>
        <strain evidence="2 3">CGMCC 1.12976</strain>
    </source>
</reference>
<protein>
    <recommendedName>
        <fullName evidence="1">Cupin type-2 domain-containing protein</fullName>
    </recommendedName>
</protein>
<dbReference type="AlphaFoldDB" id="A0A917BDF3"/>
<dbReference type="RefSeq" id="WP_188679735.1">
    <property type="nucleotide sequence ID" value="NZ_BMGP01000006.1"/>
</dbReference>